<proteinExistence type="predicted"/>
<evidence type="ECO:0000313" key="1">
    <source>
        <dbReference type="EMBL" id="SVE09644.1"/>
    </source>
</evidence>
<dbReference type="EMBL" id="UINC01193840">
    <property type="protein sequence ID" value="SVE09644.1"/>
    <property type="molecule type" value="Genomic_DNA"/>
</dbReference>
<organism evidence="1">
    <name type="scientific">marine metagenome</name>
    <dbReference type="NCBI Taxonomy" id="408172"/>
    <lineage>
        <taxon>unclassified sequences</taxon>
        <taxon>metagenomes</taxon>
        <taxon>ecological metagenomes</taxon>
    </lineage>
</organism>
<accession>A0A383APN1</accession>
<reference evidence="1" key="1">
    <citation type="submission" date="2018-05" db="EMBL/GenBank/DDBJ databases">
        <authorList>
            <person name="Lanie J.A."/>
            <person name="Ng W.-L."/>
            <person name="Kazmierczak K.M."/>
            <person name="Andrzejewski T.M."/>
            <person name="Davidsen T.M."/>
            <person name="Wayne K.J."/>
            <person name="Tettelin H."/>
            <person name="Glass J.I."/>
            <person name="Rusch D."/>
            <person name="Podicherti R."/>
            <person name="Tsui H.-C.T."/>
            <person name="Winkler M.E."/>
        </authorList>
    </citation>
    <scope>NUCLEOTIDE SEQUENCE</scope>
</reference>
<name>A0A383APN1_9ZZZZ</name>
<protein>
    <submittedName>
        <fullName evidence="1">Uncharacterized protein</fullName>
    </submittedName>
</protein>
<dbReference type="AlphaFoldDB" id="A0A383APN1"/>
<sequence length="136" mass="15940">MAVAILYSQKSTQNQLSVNFWSGLSESEKVSLVNGAYGAISLLKNYHQHEVRKQYLHDKNWVQPYYIERFYDIADEYRSEEAGYNLKIIVLHMDALYSNSDNLKIPILEAMRIVSLMQDGDREKANFRLIQAQRKY</sequence>
<gene>
    <name evidence="1" type="ORF">METZ01_LOCUS462498</name>
</gene>